<dbReference type="CDD" id="cd01392">
    <property type="entry name" value="HTH_LacI"/>
    <property type="match status" value="1"/>
</dbReference>
<dbReference type="InterPro" id="IPR046335">
    <property type="entry name" value="LacI/GalR-like_sensor"/>
</dbReference>
<comment type="caution">
    <text evidence="5">The sequence shown here is derived from an EMBL/GenBank/DDBJ whole genome shotgun (WGS) entry which is preliminary data.</text>
</comment>
<dbReference type="PROSITE" id="PS00356">
    <property type="entry name" value="HTH_LACI_1"/>
    <property type="match status" value="1"/>
</dbReference>
<dbReference type="SUPFAM" id="SSF47413">
    <property type="entry name" value="lambda repressor-like DNA-binding domains"/>
    <property type="match status" value="1"/>
</dbReference>
<proteinExistence type="predicted"/>
<dbReference type="InterPro" id="IPR010982">
    <property type="entry name" value="Lambda_DNA-bd_dom_sf"/>
</dbReference>
<dbReference type="InterPro" id="IPR028082">
    <property type="entry name" value="Peripla_BP_I"/>
</dbReference>
<dbReference type="SMART" id="SM00354">
    <property type="entry name" value="HTH_LACI"/>
    <property type="match status" value="1"/>
</dbReference>
<dbReference type="PANTHER" id="PTHR30146">
    <property type="entry name" value="LACI-RELATED TRANSCRIPTIONAL REPRESSOR"/>
    <property type="match status" value="1"/>
</dbReference>
<sequence length="334" mass="35328">MTTVLDVARRAGVSSATVSRVLNGQATVNAEARLRVLAAAAELGFQPNRMAQSLRSGRGRTVAMLVGDIEQNLYSALTKHVQAVLGQIGLDLLLYNLDHSPDRLRSFLAMAPSLGLRGLALATTDAIPAAFDPVLQGLQRGGLTLLSLGQRLDERGIPSIVHEEQAAGERAVRFLIESGRHPVLFAGRITGSAIGADRYRGYRAALAGAGLSLRRDLIFDTATAYRYSAGYDAVQRAIEAGTEFGAVQASSDEIALGAMAALHDHGRRVPEDVAVIGFGNIDWAAHTRPALTTLSVHHDAVAAALRSALENTEAGTEVPMLVSIGRSLIRRASA</sequence>
<dbReference type="PANTHER" id="PTHR30146:SF120">
    <property type="entry name" value="ALANINE RACEMASE"/>
    <property type="match status" value="1"/>
</dbReference>
<evidence type="ECO:0000256" key="1">
    <source>
        <dbReference type="ARBA" id="ARBA00023015"/>
    </source>
</evidence>
<evidence type="ECO:0000313" key="6">
    <source>
        <dbReference type="Proteomes" id="UP001196870"/>
    </source>
</evidence>
<dbReference type="Proteomes" id="UP001196870">
    <property type="component" value="Unassembled WGS sequence"/>
</dbReference>
<protein>
    <submittedName>
        <fullName evidence="5">LacI family transcriptional regulator</fullName>
    </submittedName>
</protein>
<dbReference type="SUPFAM" id="SSF53822">
    <property type="entry name" value="Periplasmic binding protein-like I"/>
    <property type="match status" value="1"/>
</dbReference>
<keyword evidence="3" id="KW-0804">Transcription</keyword>
<dbReference type="Gene3D" id="1.10.260.40">
    <property type="entry name" value="lambda repressor-like DNA-binding domains"/>
    <property type="match status" value="1"/>
</dbReference>
<evidence type="ECO:0000256" key="3">
    <source>
        <dbReference type="ARBA" id="ARBA00023163"/>
    </source>
</evidence>
<dbReference type="RefSeq" id="WP_211854637.1">
    <property type="nucleotide sequence ID" value="NZ_JAAGBB010000027.1"/>
</dbReference>
<keyword evidence="6" id="KW-1185">Reference proteome</keyword>
<dbReference type="CDD" id="cd06267">
    <property type="entry name" value="PBP1_LacI_sugar_binding-like"/>
    <property type="match status" value="1"/>
</dbReference>
<feature type="domain" description="HTH lacI-type" evidence="4">
    <location>
        <begin position="2"/>
        <end position="56"/>
    </location>
</feature>
<dbReference type="Pfam" id="PF00356">
    <property type="entry name" value="LacI"/>
    <property type="match status" value="1"/>
</dbReference>
<dbReference type="InterPro" id="IPR000843">
    <property type="entry name" value="HTH_LacI"/>
</dbReference>
<evidence type="ECO:0000259" key="4">
    <source>
        <dbReference type="PROSITE" id="PS50932"/>
    </source>
</evidence>
<gene>
    <name evidence="5" type="ORF">GXW71_21025</name>
</gene>
<dbReference type="Pfam" id="PF13377">
    <property type="entry name" value="Peripla_BP_3"/>
    <property type="match status" value="1"/>
</dbReference>
<keyword evidence="1" id="KW-0805">Transcription regulation</keyword>
<dbReference type="Gene3D" id="3.40.50.2300">
    <property type="match status" value="2"/>
</dbReference>
<dbReference type="EMBL" id="JAAGBB010000027">
    <property type="protein sequence ID" value="MBR0666857.1"/>
    <property type="molecule type" value="Genomic_DNA"/>
</dbReference>
<organism evidence="5 6">
    <name type="scientific">Plastoroseomonas hellenica</name>
    <dbReference type="NCBI Taxonomy" id="2687306"/>
    <lineage>
        <taxon>Bacteria</taxon>
        <taxon>Pseudomonadati</taxon>
        <taxon>Pseudomonadota</taxon>
        <taxon>Alphaproteobacteria</taxon>
        <taxon>Acetobacterales</taxon>
        <taxon>Acetobacteraceae</taxon>
        <taxon>Plastoroseomonas</taxon>
    </lineage>
</organism>
<evidence type="ECO:0000256" key="2">
    <source>
        <dbReference type="ARBA" id="ARBA00023125"/>
    </source>
</evidence>
<dbReference type="PROSITE" id="PS50932">
    <property type="entry name" value="HTH_LACI_2"/>
    <property type="match status" value="1"/>
</dbReference>
<accession>A0ABS5F2T2</accession>
<dbReference type="PRINTS" id="PR00036">
    <property type="entry name" value="HTHLACI"/>
</dbReference>
<evidence type="ECO:0000313" key="5">
    <source>
        <dbReference type="EMBL" id="MBR0666857.1"/>
    </source>
</evidence>
<reference evidence="6" key="1">
    <citation type="journal article" date="2021" name="Syst. Appl. Microbiol.">
        <title>Roseomonas hellenica sp. nov., isolated from roots of wild-growing Alkanna tinctoria.</title>
        <authorList>
            <person name="Rat A."/>
            <person name="Naranjo H.D."/>
            <person name="Lebbe L."/>
            <person name="Cnockaert M."/>
            <person name="Krigas N."/>
            <person name="Grigoriadou K."/>
            <person name="Maloupa E."/>
            <person name="Willems A."/>
        </authorList>
    </citation>
    <scope>NUCLEOTIDE SEQUENCE [LARGE SCALE GENOMIC DNA]</scope>
    <source>
        <strain evidence="6">LMG 31523</strain>
    </source>
</reference>
<name>A0ABS5F2T2_9PROT</name>
<keyword evidence="2" id="KW-0238">DNA-binding</keyword>